<evidence type="ECO:0000259" key="2">
    <source>
        <dbReference type="Pfam" id="PF21788"/>
    </source>
</evidence>
<feature type="compositionally biased region" description="Basic and acidic residues" evidence="1">
    <location>
        <begin position="717"/>
        <end position="745"/>
    </location>
</feature>
<feature type="region of interest" description="Disordered" evidence="1">
    <location>
        <begin position="712"/>
        <end position="755"/>
    </location>
</feature>
<dbReference type="Pfam" id="PF21788">
    <property type="entry name" value="TNP-like_GBD"/>
    <property type="match status" value="1"/>
</dbReference>
<feature type="domain" description="Transposable element P transposase-like GTP-binding insertion" evidence="2">
    <location>
        <begin position="341"/>
        <end position="432"/>
    </location>
</feature>
<protein>
    <recommendedName>
        <fullName evidence="2">Transposable element P transposase-like GTP-binding insertion domain-containing protein</fullName>
    </recommendedName>
</protein>
<comment type="caution">
    <text evidence="3">The sequence shown here is derived from an EMBL/GenBank/DDBJ whole genome shotgun (WGS) entry which is preliminary data.</text>
</comment>
<dbReference type="VEuPathDB" id="VectorBase:HLOH_056538"/>
<sequence>MPPTAKKKTQRWCFVPGCDGGYKSCGQKVSLFRAPARKDEFENGHGPYQGPTSCYKRILRFAKDISTQGTFARISTFLYNTLRFVMKNFVHIVDGKEVFMPRDVPALKEGAVPTVFPNLPKYMTKTLPKERKRRVGQSSSVPAKKSRRDIDNSACESVEPTPDDELDTTDEVPVKHFIFGLQLPSEYWSRQTFQHQNVACYQTAEYHKNKVPPVAFNKVAVFEVEAQTSPSCTIFLAGQLHCRRTIQSEKDAQELLVYAEKLSVVLELERPIKELPKKQQHAVRACFEACKRKSLRGFRYEKAWLLECIILRMKSPRLYEHLRSHKILVLPSRVCLQKYIKAHWEHVSTTWKTDSSALTLRAAPKLTRSHIYPSGFEKMRVNLAFNVFNKTVVHAMDLHKEEIERQYKNLEPTRVFIDVMAQTIEAMTSRFPAEALRCISFYSLARSPKGGNVSPGLLESLLSEEQLLPENETADDTALPGEAAEVAVDHVGYVEERSDARLVYYVAGYVARKRILLTDCKACKDACLVTRESVPHQLPAEACKQWDMGGLLYPSVCLYNLIQTLENRLTHAFSTTRLHTKVVKDLLLLATNVPQIGCINSDSEKDRETARECLVSRRCGNAIPGAELSGQLANSQEPGPPNEAETVNGEATQHWLPSANGAVAVAVPAAEVIEQKGQLTPRSPYLRPAKRSDRHHRSLGVAVGKQGASVALAPRGVLDDTGCREEPAATLPREEQSDRVEHDAGMAKMPSALFC</sequence>
<dbReference type="InterPro" id="IPR048366">
    <property type="entry name" value="TNP-like_GBD"/>
</dbReference>
<feature type="region of interest" description="Disordered" evidence="1">
    <location>
        <begin position="127"/>
        <end position="168"/>
    </location>
</feature>
<accession>A0A9J6FUL4</accession>
<dbReference type="AlphaFoldDB" id="A0A9J6FUL4"/>
<gene>
    <name evidence="3" type="ORF">HPB48_021378</name>
</gene>
<evidence type="ECO:0000313" key="3">
    <source>
        <dbReference type="EMBL" id="KAH9366487.1"/>
    </source>
</evidence>
<dbReference type="OrthoDB" id="6485269at2759"/>
<name>A0A9J6FUL4_HAELO</name>
<evidence type="ECO:0000313" key="4">
    <source>
        <dbReference type="Proteomes" id="UP000821853"/>
    </source>
</evidence>
<dbReference type="Proteomes" id="UP000821853">
    <property type="component" value="Chromosome 2"/>
</dbReference>
<keyword evidence="4" id="KW-1185">Reference proteome</keyword>
<proteinExistence type="predicted"/>
<organism evidence="3 4">
    <name type="scientific">Haemaphysalis longicornis</name>
    <name type="common">Bush tick</name>
    <dbReference type="NCBI Taxonomy" id="44386"/>
    <lineage>
        <taxon>Eukaryota</taxon>
        <taxon>Metazoa</taxon>
        <taxon>Ecdysozoa</taxon>
        <taxon>Arthropoda</taxon>
        <taxon>Chelicerata</taxon>
        <taxon>Arachnida</taxon>
        <taxon>Acari</taxon>
        <taxon>Parasitiformes</taxon>
        <taxon>Ixodida</taxon>
        <taxon>Ixodoidea</taxon>
        <taxon>Ixodidae</taxon>
        <taxon>Haemaphysalinae</taxon>
        <taxon>Haemaphysalis</taxon>
    </lineage>
</organism>
<reference evidence="3 4" key="1">
    <citation type="journal article" date="2020" name="Cell">
        <title>Large-Scale Comparative Analyses of Tick Genomes Elucidate Their Genetic Diversity and Vector Capacities.</title>
        <authorList>
            <consortium name="Tick Genome and Microbiome Consortium (TIGMIC)"/>
            <person name="Jia N."/>
            <person name="Wang J."/>
            <person name="Shi W."/>
            <person name="Du L."/>
            <person name="Sun Y."/>
            <person name="Zhan W."/>
            <person name="Jiang J.F."/>
            <person name="Wang Q."/>
            <person name="Zhang B."/>
            <person name="Ji P."/>
            <person name="Bell-Sakyi L."/>
            <person name="Cui X.M."/>
            <person name="Yuan T.T."/>
            <person name="Jiang B.G."/>
            <person name="Yang W.F."/>
            <person name="Lam T.T."/>
            <person name="Chang Q.C."/>
            <person name="Ding S.J."/>
            <person name="Wang X.J."/>
            <person name="Zhu J.G."/>
            <person name="Ruan X.D."/>
            <person name="Zhao L."/>
            <person name="Wei J.T."/>
            <person name="Ye R.Z."/>
            <person name="Que T.C."/>
            <person name="Du C.H."/>
            <person name="Zhou Y.H."/>
            <person name="Cheng J.X."/>
            <person name="Dai P.F."/>
            <person name="Guo W.B."/>
            <person name="Han X.H."/>
            <person name="Huang E.J."/>
            <person name="Li L.F."/>
            <person name="Wei W."/>
            <person name="Gao Y.C."/>
            <person name="Liu J.Z."/>
            <person name="Shao H.Z."/>
            <person name="Wang X."/>
            <person name="Wang C.C."/>
            <person name="Yang T.C."/>
            <person name="Huo Q.B."/>
            <person name="Li W."/>
            <person name="Chen H.Y."/>
            <person name="Chen S.E."/>
            <person name="Zhou L.G."/>
            <person name="Ni X.B."/>
            <person name="Tian J.H."/>
            <person name="Sheng Y."/>
            <person name="Liu T."/>
            <person name="Pan Y.S."/>
            <person name="Xia L.Y."/>
            <person name="Li J."/>
            <person name="Zhao F."/>
            <person name="Cao W.C."/>
        </authorList>
    </citation>
    <scope>NUCLEOTIDE SEQUENCE [LARGE SCALE GENOMIC DNA]</scope>
    <source>
        <strain evidence="3">HaeL-2018</strain>
    </source>
</reference>
<dbReference type="EMBL" id="JABSTR010000004">
    <property type="protein sequence ID" value="KAH9366487.1"/>
    <property type="molecule type" value="Genomic_DNA"/>
</dbReference>
<evidence type="ECO:0000256" key="1">
    <source>
        <dbReference type="SAM" id="MobiDB-lite"/>
    </source>
</evidence>